<evidence type="ECO:0000313" key="2">
    <source>
        <dbReference type="EMBL" id="NGO70205.1"/>
    </source>
</evidence>
<feature type="compositionally biased region" description="Basic and acidic residues" evidence="1">
    <location>
        <begin position="41"/>
        <end position="57"/>
    </location>
</feature>
<dbReference type="RefSeq" id="WP_165299874.1">
    <property type="nucleotide sequence ID" value="NZ_JAAKZZ010000175.1"/>
</dbReference>
<protein>
    <submittedName>
        <fullName evidence="2">Uncharacterized protein</fullName>
    </submittedName>
</protein>
<accession>A0A6G4WY92</accession>
<name>A0A6G4WY92_9ACTN</name>
<gene>
    <name evidence="2" type="ORF">G5C65_17980</name>
</gene>
<proteinExistence type="predicted"/>
<reference evidence="2 3" key="1">
    <citation type="submission" date="2020-02" db="EMBL/GenBank/DDBJ databases">
        <title>Whole-genome analyses of novel actinobacteria.</title>
        <authorList>
            <person name="Sahin N."/>
            <person name="Tatar D."/>
        </authorList>
    </citation>
    <scope>NUCLEOTIDE SEQUENCE [LARGE SCALE GENOMIC DNA]</scope>
    <source>
        <strain evidence="2 3">SB3404</strain>
    </source>
</reference>
<keyword evidence="3" id="KW-1185">Reference proteome</keyword>
<comment type="caution">
    <text evidence="2">The sequence shown here is derived from an EMBL/GenBank/DDBJ whole genome shotgun (WGS) entry which is preliminary data.</text>
</comment>
<feature type="region of interest" description="Disordered" evidence="1">
    <location>
        <begin position="1"/>
        <end position="57"/>
    </location>
</feature>
<dbReference type="Proteomes" id="UP000477722">
    <property type="component" value="Unassembled WGS sequence"/>
</dbReference>
<dbReference type="AlphaFoldDB" id="A0A6G4WY92"/>
<evidence type="ECO:0000313" key="3">
    <source>
        <dbReference type="Proteomes" id="UP000477722"/>
    </source>
</evidence>
<evidence type="ECO:0000256" key="1">
    <source>
        <dbReference type="SAM" id="MobiDB-lite"/>
    </source>
</evidence>
<organism evidence="2 3">
    <name type="scientific">Streptomyces boncukensis</name>
    <dbReference type="NCBI Taxonomy" id="2711219"/>
    <lineage>
        <taxon>Bacteria</taxon>
        <taxon>Bacillati</taxon>
        <taxon>Actinomycetota</taxon>
        <taxon>Actinomycetes</taxon>
        <taxon>Kitasatosporales</taxon>
        <taxon>Streptomycetaceae</taxon>
        <taxon>Streptomyces</taxon>
    </lineage>
</organism>
<feature type="compositionally biased region" description="Basic and acidic residues" evidence="1">
    <location>
        <begin position="1"/>
        <end position="15"/>
    </location>
</feature>
<sequence>MERTRGHTDTPRTSRDGTAGCGPGGAEPPDGQGPMGYGPRMRNDPDDPEPHIIRSEN</sequence>
<dbReference type="EMBL" id="JAAKZZ010000175">
    <property type="protein sequence ID" value="NGO70205.1"/>
    <property type="molecule type" value="Genomic_DNA"/>
</dbReference>